<gene>
    <name evidence="2" type="ORF">GCM10010201_25970</name>
</gene>
<keyword evidence="1" id="KW-1133">Transmembrane helix</keyword>
<name>A0ABP6AWM0_9ACTN</name>
<proteinExistence type="predicted"/>
<keyword evidence="1" id="KW-0472">Membrane</keyword>
<dbReference type="EMBL" id="BAAARY010000011">
    <property type="protein sequence ID" value="GAA2526041.1"/>
    <property type="molecule type" value="Genomic_DNA"/>
</dbReference>
<reference evidence="3" key="1">
    <citation type="journal article" date="2019" name="Int. J. Syst. Evol. Microbiol.">
        <title>The Global Catalogue of Microorganisms (GCM) 10K type strain sequencing project: providing services to taxonomists for standard genome sequencing and annotation.</title>
        <authorList>
            <consortium name="The Broad Institute Genomics Platform"/>
            <consortium name="The Broad Institute Genome Sequencing Center for Infectious Disease"/>
            <person name="Wu L."/>
            <person name="Ma J."/>
        </authorList>
    </citation>
    <scope>NUCLEOTIDE SEQUENCE [LARGE SCALE GENOMIC DNA]</scope>
    <source>
        <strain evidence="3">JCM 3367</strain>
    </source>
</reference>
<keyword evidence="1" id="KW-0812">Transmembrane</keyword>
<dbReference type="RefSeq" id="WP_344172688.1">
    <property type="nucleotide sequence ID" value="NZ_BAAARY010000011.1"/>
</dbReference>
<sequence>MRTHRTDLTSLLFGLLFLLFVGWWALGRHLELPRVHPGWLVAGGLVILGAAGLARALRGGAGDDTPAVESGD</sequence>
<keyword evidence="3" id="KW-1185">Reference proteome</keyword>
<evidence type="ECO:0000313" key="2">
    <source>
        <dbReference type="EMBL" id="GAA2526041.1"/>
    </source>
</evidence>
<feature type="transmembrane region" description="Helical" evidence="1">
    <location>
        <begin position="37"/>
        <end position="57"/>
    </location>
</feature>
<dbReference type="Proteomes" id="UP001499978">
    <property type="component" value="Unassembled WGS sequence"/>
</dbReference>
<accession>A0ABP6AWM0</accession>
<evidence type="ECO:0000313" key="3">
    <source>
        <dbReference type="Proteomes" id="UP001499978"/>
    </source>
</evidence>
<comment type="caution">
    <text evidence="2">The sequence shown here is derived from an EMBL/GenBank/DDBJ whole genome shotgun (WGS) entry which is preliminary data.</text>
</comment>
<protein>
    <submittedName>
        <fullName evidence="2">Uncharacterized protein</fullName>
    </submittedName>
</protein>
<organism evidence="2 3">
    <name type="scientific">Pilimelia columellifera subsp. columellifera</name>
    <dbReference type="NCBI Taxonomy" id="706583"/>
    <lineage>
        <taxon>Bacteria</taxon>
        <taxon>Bacillati</taxon>
        <taxon>Actinomycetota</taxon>
        <taxon>Actinomycetes</taxon>
        <taxon>Micromonosporales</taxon>
        <taxon>Micromonosporaceae</taxon>
        <taxon>Pilimelia</taxon>
    </lineage>
</organism>
<evidence type="ECO:0000256" key="1">
    <source>
        <dbReference type="SAM" id="Phobius"/>
    </source>
</evidence>